<sequence>MSADVISLESSNTAAQHAHIVARVDQHDELGKVRTVICEQFTSSLTICAQLDSVSRCESGERVLIQHTDIGWLVVGKLLNPAHAPAAYIQDRNGHVMLQAQQSISLCTDKGSVEVFADGTLVLEGTQINALSEQDFTLAGWPIRLN</sequence>
<gene>
    <name evidence="1" type="ORF">PCIT_a2538</name>
</gene>
<name>A0AAD4AHF0_9GAMM</name>
<organism evidence="1 2">
    <name type="scientific">Pseudoalteromonas citrea</name>
    <dbReference type="NCBI Taxonomy" id="43655"/>
    <lineage>
        <taxon>Bacteria</taxon>
        <taxon>Pseudomonadati</taxon>
        <taxon>Pseudomonadota</taxon>
        <taxon>Gammaproteobacteria</taxon>
        <taxon>Alteromonadales</taxon>
        <taxon>Pseudoalteromonadaceae</taxon>
        <taxon>Pseudoalteromonas</taxon>
    </lineage>
</organism>
<comment type="caution">
    <text evidence="1">The sequence shown here is derived from an EMBL/GenBank/DDBJ whole genome shotgun (WGS) entry which is preliminary data.</text>
</comment>
<dbReference type="AlphaFoldDB" id="A0AAD4AHF0"/>
<accession>A0AAD4AHF0</accession>
<dbReference type="RefSeq" id="WP_010366749.1">
    <property type="nucleotide sequence ID" value="NZ_AHBZ03000021.1"/>
</dbReference>
<protein>
    <submittedName>
        <fullName evidence="1">Uncharacterized protein</fullName>
    </submittedName>
</protein>
<proteinExistence type="predicted"/>
<evidence type="ECO:0000313" key="2">
    <source>
        <dbReference type="Proteomes" id="UP000016487"/>
    </source>
</evidence>
<reference evidence="1" key="2">
    <citation type="submission" date="2015-03" db="EMBL/GenBank/DDBJ databases">
        <title>Genome sequence of Pseudoalteromonas citrea.</title>
        <authorList>
            <person name="Xie B.-B."/>
            <person name="Rong J.-C."/>
            <person name="Qin Q.-L."/>
            <person name="Zhang Y.-Z."/>
        </authorList>
    </citation>
    <scope>NUCLEOTIDE SEQUENCE</scope>
    <source>
        <strain evidence="1">DSM 8771</strain>
    </source>
</reference>
<dbReference type="Proteomes" id="UP000016487">
    <property type="component" value="Unassembled WGS sequence"/>
</dbReference>
<reference evidence="1" key="1">
    <citation type="journal article" date="2012" name="J. Bacteriol.">
        <title>Genome sequences of type strains of seven species of the marine bacterium Pseudoalteromonas.</title>
        <authorList>
            <person name="Xie B.B."/>
            <person name="Shu Y.L."/>
            <person name="Qin Q.L."/>
            <person name="Rong J.C."/>
            <person name="Zhang X.Y."/>
            <person name="Chen X.L."/>
            <person name="Shi M."/>
            <person name="He H.L."/>
            <person name="Zhou B.C."/>
            <person name="Zhang Y.Z."/>
        </authorList>
    </citation>
    <scope>NUCLEOTIDE SEQUENCE</scope>
    <source>
        <strain evidence="1">DSM 8771</strain>
    </source>
</reference>
<evidence type="ECO:0000313" key="1">
    <source>
        <dbReference type="EMBL" id="KAF7769665.1"/>
    </source>
</evidence>
<dbReference type="EMBL" id="AHBZ03000021">
    <property type="protein sequence ID" value="KAF7769665.1"/>
    <property type="molecule type" value="Genomic_DNA"/>
</dbReference>